<dbReference type="PANTHER" id="PTHR45436">
    <property type="entry name" value="SENSOR HISTIDINE KINASE YKOH"/>
    <property type="match status" value="1"/>
</dbReference>
<dbReference type="Pfam" id="PF00512">
    <property type="entry name" value="HisKA"/>
    <property type="match status" value="1"/>
</dbReference>
<feature type="transmembrane region" description="Helical" evidence="11">
    <location>
        <begin position="21"/>
        <end position="43"/>
    </location>
</feature>
<accession>A0A939PC07</accession>
<evidence type="ECO:0000256" key="4">
    <source>
        <dbReference type="ARBA" id="ARBA00022553"/>
    </source>
</evidence>
<dbReference type="PROSITE" id="PS50109">
    <property type="entry name" value="HIS_KIN"/>
    <property type="match status" value="1"/>
</dbReference>
<sequence>MRSRSVRPRSVRPRSVRARTTLAATLVVTLAFAAAGALLYVLLHSELTSEVGDRTELTARRVADSESAGSLKGPLPRAGEGVDLIQVVSEAGGILKSNGLISEGQPLIRIRPRPGQDSVSTVVKVPELARGHPVQVVVVRTQSQDGPVYVYAATALTDTDKATRAILIALLIAAPVFITMVAVLTWWTTGRALRPVESIRAELAAITARALGRRVPEPRTGDEVAALAATVNQTLDRLDRAGERQRQFVSDASHELRNPIATVRLQLETMLAEDGDAESLRAAIREALTDTERLQAIAADLLLLAQADSEIRSESGGAARESSGVRRRRETLDLGLLAAEEVARRQGNRVPIRLDVADGVLTRGDERQLSRVLENLIANAQRYATARVTVRVAADAGAGEAVVEVVDDGPGIPPEDRERVFERFTRLDAARGRQTGGAGLGLAIAREVAIAHGGTLRVGESAAGARLVLRVPLPAPAPPDGRSP</sequence>
<evidence type="ECO:0000259" key="13">
    <source>
        <dbReference type="PROSITE" id="PS50885"/>
    </source>
</evidence>
<keyword evidence="10 11" id="KW-0472">Membrane</keyword>
<evidence type="ECO:0000256" key="3">
    <source>
        <dbReference type="ARBA" id="ARBA00012438"/>
    </source>
</evidence>
<dbReference type="PANTHER" id="PTHR45436:SF5">
    <property type="entry name" value="SENSOR HISTIDINE KINASE TRCS"/>
    <property type="match status" value="1"/>
</dbReference>
<dbReference type="InterPro" id="IPR004358">
    <property type="entry name" value="Sig_transdc_His_kin-like_C"/>
</dbReference>
<dbReference type="Gene3D" id="6.10.340.10">
    <property type="match status" value="1"/>
</dbReference>
<dbReference type="EMBL" id="JAGEOJ010000009">
    <property type="protein sequence ID" value="MBO2450042.1"/>
    <property type="molecule type" value="Genomic_DNA"/>
</dbReference>
<organism evidence="14 15">
    <name type="scientific">Actinomadura barringtoniae</name>
    <dbReference type="NCBI Taxonomy" id="1427535"/>
    <lineage>
        <taxon>Bacteria</taxon>
        <taxon>Bacillati</taxon>
        <taxon>Actinomycetota</taxon>
        <taxon>Actinomycetes</taxon>
        <taxon>Streptosporangiales</taxon>
        <taxon>Thermomonosporaceae</taxon>
        <taxon>Actinomadura</taxon>
    </lineage>
</organism>
<reference evidence="14" key="1">
    <citation type="submission" date="2021-03" db="EMBL/GenBank/DDBJ databases">
        <authorList>
            <person name="Kanchanasin P."/>
            <person name="Saeng-In P."/>
            <person name="Phongsopitanun W."/>
            <person name="Yuki M."/>
            <person name="Kudo T."/>
            <person name="Ohkuma M."/>
            <person name="Tanasupawat S."/>
        </authorList>
    </citation>
    <scope>NUCLEOTIDE SEQUENCE</scope>
    <source>
        <strain evidence="14">GKU 128</strain>
    </source>
</reference>
<evidence type="ECO:0000256" key="7">
    <source>
        <dbReference type="ARBA" id="ARBA00022777"/>
    </source>
</evidence>
<dbReference type="InterPro" id="IPR003660">
    <property type="entry name" value="HAMP_dom"/>
</dbReference>
<name>A0A939PC07_9ACTN</name>
<dbReference type="AlphaFoldDB" id="A0A939PC07"/>
<dbReference type="CDD" id="cd00082">
    <property type="entry name" value="HisKA"/>
    <property type="match status" value="1"/>
</dbReference>
<dbReference type="GO" id="GO:0000155">
    <property type="term" value="F:phosphorelay sensor kinase activity"/>
    <property type="evidence" value="ECO:0007669"/>
    <property type="project" value="InterPro"/>
</dbReference>
<proteinExistence type="predicted"/>
<evidence type="ECO:0000256" key="5">
    <source>
        <dbReference type="ARBA" id="ARBA00022679"/>
    </source>
</evidence>
<dbReference type="PROSITE" id="PS50885">
    <property type="entry name" value="HAMP"/>
    <property type="match status" value="1"/>
</dbReference>
<evidence type="ECO:0000313" key="14">
    <source>
        <dbReference type="EMBL" id="MBO2450042.1"/>
    </source>
</evidence>
<dbReference type="SMART" id="SM00387">
    <property type="entry name" value="HATPase_c"/>
    <property type="match status" value="1"/>
</dbReference>
<dbReference type="Pfam" id="PF00672">
    <property type="entry name" value="HAMP"/>
    <property type="match status" value="1"/>
</dbReference>
<dbReference type="SMART" id="SM00304">
    <property type="entry name" value="HAMP"/>
    <property type="match status" value="1"/>
</dbReference>
<evidence type="ECO:0000259" key="12">
    <source>
        <dbReference type="PROSITE" id="PS50109"/>
    </source>
</evidence>
<dbReference type="PRINTS" id="PR00344">
    <property type="entry name" value="BCTRLSENSOR"/>
</dbReference>
<comment type="caution">
    <text evidence="14">The sequence shown here is derived from an EMBL/GenBank/DDBJ whole genome shotgun (WGS) entry which is preliminary data.</text>
</comment>
<dbReference type="InterPro" id="IPR036890">
    <property type="entry name" value="HATPase_C_sf"/>
</dbReference>
<keyword evidence="7 14" id="KW-0418">Kinase</keyword>
<dbReference type="CDD" id="cd06225">
    <property type="entry name" value="HAMP"/>
    <property type="match status" value="1"/>
</dbReference>
<dbReference type="InterPro" id="IPR050428">
    <property type="entry name" value="TCS_sensor_his_kinase"/>
</dbReference>
<keyword evidence="4" id="KW-0597">Phosphoprotein</keyword>
<comment type="subcellular location">
    <subcellularLocation>
        <location evidence="2">Cell membrane</location>
    </subcellularLocation>
</comment>
<comment type="catalytic activity">
    <reaction evidence="1">
        <text>ATP + protein L-histidine = ADP + protein N-phospho-L-histidine.</text>
        <dbReference type="EC" id="2.7.13.3"/>
    </reaction>
</comment>
<feature type="transmembrane region" description="Helical" evidence="11">
    <location>
        <begin position="165"/>
        <end position="187"/>
    </location>
</feature>
<keyword evidence="9" id="KW-0902">Two-component regulatory system</keyword>
<evidence type="ECO:0000256" key="9">
    <source>
        <dbReference type="ARBA" id="ARBA00023012"/>
    </source>
</evidence>
<dbReference type="Gene3D" id="3.30.565.10">
    <property type="entry name" value="Histidine kinase-like ATPase, C-terminal domain"/>
    <property type="match status" value="1"/>
</dbReference>
<dbReference type="Proteomes" id="UP000669179">
    <property type="component" value="Unassembled WGS sequence"/>
</dbReference>
<dbReference type="SUPFAM" id="SSF47384">
    <property type="entry name" value="Homodimeric domain of signal transducing histidine kinase"/>
    <property type="match status" value="1"/>
</dbReference>
<dbReference type="SMART" id="SM00388">
    <property type="entry name" value="HisKA"/>
    <property type="match status" value="1"/>
</dbReference>
<evidence type="ECO:0000256" key="11">
    <source>
        <dbReference type="SAM" id="Phobius"/>
    </source>
</evidence>
<evidence type="ECO:0000256" key="6">
    <source>
        <dbReference type="ARBA" id="ARBA00022692"/>
    </source>
</evidence>
<keyword evidence="8 11" id="KW-1133">Transmembrane helix</keyword>
<dbReference type="InterPro" id="IPR005467">
    <property type="entry name" value="His_kinase_dom"/>
</dbReference>
<evidence type="ECO:0000256" key="2">
    <source>
        <dbReference type="ARBA" id="ARBA00004236"/>
    </source>
</evidence>
<dbReference type="EC" id="2.7.13.3" evidence="3"/>
<dbReference type="InterPro" id="IPR036097">
    <property type="entry name" value="HisK_dim/P_sf"/>
</dbReference>
<protein>
    <recommendedName>
        <fullName evidence="3">histidine kinase</fullName>
        <ecNumber evidence="3">2.7.13.3</ecNumber>
    </recommendedName>
</protein>
<evidence type="ECO:0000313" key="15">
    <source>
        <dbReference type="Proteomes" id="UP000669179"/>
    </source>
</evidence>
<evidence type="ECO:0000256" key="1">
    <source>
        <dbReference type="ARBA" id="ARBA00000085"/>
    </source>
</evidence>
<feature type="domain" description="HAMP" evidence="13">
    <location>
        <begin position="190"/>
        <end position="243"/>
    </location>
</feature>
<dbReference type="Pfam" id="PF02518">
    <property type="entry name" value="HATPase_c"/>
    <property type="match status" value="1"/>
</dbReference>
<evidence type="ECO:0000256" key="10">
    <source>
        <dbReference type="ARBA" id="ARBA00023136"/>
    </source>
</evidence>
<evidence type="ECO:0000256" key="8">
    <source>
        <dbReference type="ARBA" id="ARBA00022989"/>
    </source>
</evidence>
<keyword evidence="5" id="KW-0808">Transferase</keyword>
<dbReference type="GO" id="GO:0005886">
    <property type="term" value="C:plasma membrane"/>
    <property type="evidence" value="ECO:0007669"/>
    <property type="project" value="UniProtKB-SubCell"/>
</dbReference>
<feature type="domain" description="Histidine kinase" evidence="12">
    <location>
        <begin position="251"/>
        <end position="475"/>
    </location>
</feature>
<dbReference type="InterPro" id="IPR003661">
    <property type="entry name" value="HisK_dim/P_dom"/>
</dbReference>
<gene>
    <name evidence="14" type="ORF">J4573_23265</name>
</gene>
<dbReference type="InterPro" id="IPR003594">
    <property type="entry name" value="HATPase_dom"/>
</dbReference>
<dbReference type="SUPFAM" id="SSF55874">
    <property type="entry name" value="ATPase domain of HSP90 chaperone/DNA topoisomerase II/histidine kinase"/>
    <property type="match status" value="1"/>
</dbReference>
<dbReference type="Gene3D" id="1.10.287.130">
    <property type="match status" value="1"/>
</dbReference>
<keyword evidence="6 11" id="KW-0812">Transmembrane</keyword>
<keyword evidence="15" id="KW-1185">Reference proteome</keyword>
<dbReference type="RefSeq" id="WP_208257915.1">
    <property type="nucleotide sequence ID" value="NZ_JAGEOJ010000009.1"/>
</dbReference>